<gene>
    <name evidence="6" type="primary">Ccdc22</name>
    <name evidence="6" type="ORF">CALWIL_R16099</name>
</gene>
<dbReference type="Pfam" id="PF21674">
    <property type="entry name" value="CCDC22_N"/>
    <property type="match status" value="1"/>
</dbReference>
<feature type="non-terminal residue" evidence="6">
    <location>
        <position position="225"/>
    </location>
</feature>
<feature type="region of interest" description="Disordered" evidence="3">
    <location>
        <begin position="188"/>
        <end position="225"/>
    </location>
</feature>
<feature type="non-terminal residue" evidence="6">
    <location>
        <position position="1"/>
    </location>
</feature>
<dbReference type="Proteomes" id="UP000576729">
    <property type="component" value="Unassembled WGS sequence"/>
</dbReference>
<feature type="domain" description="CCDC22 coiled-coil" evidence="4">
    <location>
        <begin position="141"/>
        <end position="225"/>
    </location>
</feature>
<evidence type="ECO:0000256" key="2">
    <source>
        <dbReference type="ARBA" id="ARBA00016694"/>
    </source>
</evidence>
<dbReference type="GO" id="GO:0097602">
    <property type="term" value="F:cullin family protein binding"/>
    <property type="evidence" value="ECO:0007669"/>
    <property type="project" value="TreeGrafter"/>
</dbReference>
<evidence type="ECO:0000256" key="1">
    <source>
        <dbReference type="ARBA" id="ARBA00006438"/>
    </source>
</evidence>
<dbReference type="EMBL" id="VWPU01002924">
    <property type="protein sequence ID" value="NXY54319.1"/>
    <property type="molecule type" value="Genomic_DNA"/>
</dbReference>
<evidence type="ECO:0000313" key="7">
    <source>
        <dbReference type="Proteomes" id="UP000576729"/>
    </source>
</evidence>
<name>A0A7L4KMZ0_9CORV</name>
<comment type="similarity">
    <text evidence="1">Belongs to the CCDC22 family.</text>
</comment>
<dbReference type="PANTHER" id="PTHR15668:SF4">
    <property type="entry name" value="COILED-COIL DOMAIN-CONTAINING PROTEIN 22"/>
    <property type="match status" value="1"/>
</dbReference>
<dbReference type="AlphaFoldDB" id="A0A7L4KMZ0"/>
<organism evidence="6 7">
    <name type="scientific">Callaeas wilsoni</name>
    <name type="common">North Island kokako</name>
    <dbReference type="NCBI Taxonomy" id="1347786"/>
    <lineage>
        <taxon>Eukaryota</taxon>
        <taxon>Metazoa</taxon>
        <taxon>Chordata</taxon>
        <taxon>Craniata</taxon>
        <taxon>Vertebrata</taxon>
        <taxon>Euteleostomi</taxon>
        <taxon>Archelosauria</taxon>
        <taxon>Archosauria</taxon>
        <taxon>Dinosauria</taxon>
        <taxon>Saurischia</taxon>
        <taxon>Theropoda</taxon>
        <taxon>Coelurosauria</taxon>
        <taxon>Aves</taxon>
        <taxon>Neognathae</taxon>
        <taxon>Neoaves</taxon>
        <taxon>Telluraves</taxon>
        <taxon>Australaves</taxon>
        <taxon>Passeriformes</taxon>
        <taxon>Corvoidea</taxon>
        <taxon>Callaeidae</taxon>
        <taxon>Callaeas</taxon>
    </lineage>
</organism>
<protein>
    <recommendedName>
        <fullName evidence="2">Coiled-coil domain-containing protein 22</fullName>
    </recommendedName>
</protein>
<dbReference type="Pfam" id="PF05667">
    <property type="entry name" value="CCDC22_CC"/>
    <property type="match status" value="1"/>
</dbReference>
<accession>A0A7L4KMZ0</accession>
<evidence type="ECO:0000256" key="3">
    <source>
        <dbReference type="SAM" id="MobiDB-lite"/>
    </source>
</evidence>
<comment type="caution">
    <text evidence="6">The sequence shown here is derived from an EMBL/GenBank/DDBJ whole genome shotgun (WGS) entry which is preliminary data.</text>
</comment>
<feature type="region of interest" description="Disordered" evidence="3">
    <location>
        <begin position="94"/>
        <end position="113"/>
    </location>
</feature>
<dbReference type="PANTHER" id="PTHR15668">
    <property type="entry name" value="JM1 PROTEIN"/>
    <property type="match status" value="1"/>
</dbReference>
<dbReference type="InterPro" id="IPR008530">
    <property type="entry name" value="CCDC22"/>
</dbReference>
<dbReference type="GO" id="GO:2000060">
    <property type="term" value="P:positive regulation of ubiquitin-dependent protein catabolic process"/>
    <property type="evidence" value="ECO:0007669"/>
    <property type="project" value="TreeGrafter"/>
</dbReference>
<feature type="domain" description="CCDC22 N-terminal" evidence="5">
    <location>
        <begin position="2"/>
        <end position="92"/>
    </location>
</feature>
<evidence type="ECO:0000313" key="6">
    <source>
        <dbReference type="EMBL" id="NXY54319.1"/>
    </source>
</evidence>
<evidence type="ECO:0000259" key="4">
    <source>
        <dbReference type="Pfam" id="PF05667"/>
    </source>
</evidence>
<keyword evidence="7" id="KW-1185">Reference proteome</keyword>
<dbReference type="InterPro" id="IPR048348">
    <property type="entry name" value="CCDC22_CC"/>
</dbReference>
<sequence length="225" mass="23441">AVPPEVQSVRDLTPELVVEAAVRCLRAVRPALGAPLSPLLPPGISARFRLASDLAAACQELGFGGDVGYQTFLYSSEHDTRRLLLFLVEKLPRDEGERGAEPPGTGLGGVSRAFGEPQGGIVGGLTASVSPSPGKSGALLRAIGAQIREQLGTPWVPPVCRTPRVQRLQGTSHLQPFTTCPLVLPQSGGSPELQEYFGGAAPPVPAQPPLSSQTPPALLEAHTAQ</sequence>
<reference evidence="6 7" key="1">
    <citation type="submission" date="2019-09" db="EMBL/GenBank/DDBJ databases">
        <title>Bird 10,000 Genomes (B10K) Project - Family phase.</title>
        <authorList>
            <person name="Zhang G."/>
        </authorList>
    </citation>
    <scope>NUCLEOTIDE SEQUENCE [LARGE SCALE GENOMIC DNA]</scope>
    <source>
        <strain evidence="6">B10K-OTA-212792</strain>
        <tissue evidence="6">Blood</tissue>
    </source>
</reference>
<proteinExistence type="inferred from homology"/>
<dbReference type="InterPro" id="IPR048349">
    <property type="entry name" value="CCDC22_N"/>
</dbReference>
<evidence type="ECO:0000259" key="5">
    <source>
        <dbReference type="Pfam" id="PF21674"/>
    </source>
</evidence>